<accession>A0A803QR01</accession>
<organism evidence="2 3">
    <name type="scientific">Cannabis sativa</name>
    <name type="common">Hemp</name>
    <name type="synonym">Marijuana</name>
    <dbReference type="NCBI Taxonomy" id="3483"/>
    <lineage>
        <taxon>Eukaryota</taxon>
        <taxon>Viridiplantae</taxon>
        <taxon>Streptophyta</taxon>
        <taxon>Embryophyta</taxon>
        <taxon>Tracheophyta</taxon>
        <taxon>Spermatophyta</taxon>
        <taxon>Magnoliopsida</taxon>
        <taxon>eudicotyledons</taxon>
        <taxon>Gunneridae</taxon>
        <taxon>Pentapetalae</taxon>
        <taxon>rosids</taxon>
        <taxon>fabids</taxon>
        <taxon>Rosales</taxon>
        <taxon>Cannabaceae</taxon>
        <taxon>Cannabis</taxon>
    </lineage>
</organism>
<dbReference type="CDD" id="cd09272">
    <property type="entry name" value="RNase_HI_RT_Ty1"/>
    <property type="match status" value="1"/>
</dbReference>
<reference evidence="2" key="1">
    <citation type="submission" date="2021-03" db="UniProtKB">
        <authorList>
            <consortium name="EnsemblPlants"/>
        </authorList>
    </citation>
    <scope>IDENTIFICATION</scope>
</reference>
<evidence type="ECO:0000256" key="1">
    <source>
        <dbReference type="SAM" id="MobiDB-lite"/>
    </source>
</evidence>
<dbReference type="Gramene" id="evm.model.10.928">
    <property type="protein sequence ID" value="cds.evm.model.10.928"/>
    <property type="gene ID" value="evm.TU.10.928"/>
</dbReference>
<sequence length="291" mass="33599">MNFLKVSGRSQRVRHQKWETTPSDPKSSGFEDEVAQLDLGSYWLGRDRSRRDIKPPDRYGHDALISYAFNIASKIMWHEPISYAKVMKKQGMYKEGILGVEPPKYKARSVAKGFSQIEVDQYNLELKQLEVKNAFLYGILEERILMKQPEGFLEPRREDETENEVAETSNVPYENVAGSLMYELVHTRPDIAYALSIVSRFMVNPEREHWEAVKWTLRKSLSEYVFNMFGTTISWKANFQKVVAFPTIEVQYMALTESIKEALWLTGLMEELNLNQKVIIDGSNQGGTLVN</sequence>
<evidence type="ECO:0000313" key="2">
    <source>
        <dbReference type="EnsemblPlants" id="cds.evm.model.10.928"/>
    </source>
</evidence>
<dbReference type="PANTHER" id="PTHR11439">
    <property type="entry name" value="GAG-POL-RELATED RETROTRANSPOSON"/>
    <property type="match status" value="1"/>
</dbReference>
<keyword evidence="3" id="KW-1185">Reference proteome</keyword>
<dbReference type="Proteomes" id="UP000596661">
    <property type="component" value="Unassembled WGS sequence"/>
</dbReference>
<dbReference type="EMBL" id="UZAU01000814">
    <property type="status" value="NOT_ANNOTATED_CDS"/>
    <property type="molecule type" value="Genomic_DNA"/>
</dbReference>
<protein>
    <submittedName>
        <fullName evidence="2">Uncharacterized protein</fullName>
    </submittedName>
</protein>
<dbReference type="EnsemblPlants" id="evm.model.10.928">
    <property type="protein sequence ID" value="cds.evm.model.10.928"/>
    <property type="gene ID" value="evm.TU.10.928"/>
</dbReference>
<name>A0A803QR01_CANSA</name>
<evidence type="ECO:0000313" key="3">
    <source>
        <dbReference type="Proteomes" id="UP000596661"/>
    </source>
</evidence>
<dbReference type="AlphaFoldDB" id="A0A803QR01"/>
<feature type="region of interest" description="Disordered" evidence="1">
    <location>
        <begin position="1"/>
        <end position="30"/>
    </location>
</feature>
<proteinExistence type="predicted"/>